<accession>A0A4Q0YFV2</accession>
<feature type="transmembrane region" description="Helical" evidence="1">
    <location>
        <begin position="773"/>
        <end position="803"/>
    </location>
</feature>
<evidence type="ECO:0000256" key="2">
    <source>
        <dbReference type="SAM" id="SignalP"/>
    </source>
</evidence>
<name>A0A4Q0YFV2_9BACT</name>
<feature type="transmembrane region" description="Helical" evidence="1">
    <location>
        <begin position="815"/>
        <end position="839"/>
    </location>
</feature>
<reference evidence="3 4" key="1">
    <citation type="submission" date="2017-10" db="EMBL/GenBank/DDBJ databases">
        <title>Genomics of the genus Arcobacter.</title>
        <authorList>
            <person name="Perez-Cataluna A."/>
            <person name="Figueras M.J."/>
        </authorList>
    </citation>
    <scope>NUCLEOTIDE SEQUENCE [LARGE SCALE GENOMIC DNA]</scope>
    <source>
        <strain evidence="3 4">CECT 8993</strain>
    </source>
</reference>
<keyword evidence="1" id="KW-0812">Transmembrane</keyword>
<dbReference type="Proteomes" id="UP000290172">
    <property type="component" value="Unassembled WGS sequence"/>
</dbReference>
<comment type="caution">
    <text evidence="3">The sequence shown here is derived from an EMBL/GenBank/DDBJ whole genome shotgun (WGS) entry which is preliminary data.</text>
</comment>
<keyword evidence="1" id="KW-0472">Membrane</keyword>
<feature type="transmembrane region" description="Helical" evidence="1">
    <location>
        <begin position="353"/>
        <end position="370"/>
    </location>
</feature>
<feature type="transmembrane region" description="Helical" evidence="1">
    <location>
        <begin position="314"/>
        <end position="341"/>
    </location>
</feature>
<feature type="chain" id="PRO_5020513807" evidence="2">
    <location>
        <begin position="24"/>
        <end position="947"/>
    </location>
</feature>
<proteinExistence type="predicted"/>
<feature type="signal peptide" evidence="2">
    <location>
        <begin position="1"/>
        <end position="23"/>
    </location>
</feature>
<dbReference type="RefSeq" id="WP_128978543.1">
    <property type="nucleotide sequence ID" value="NZ_PDKJ01000002.1"/>
</dbReference>
<keyword evidence="1" id="KW-1133">Transmembrane helix</keyword>
<gene>
    <name evidence="3" type="ORF">CRV08_01990</name>
</gene>
<evidence type="ECO:0000256" key="1">
    <source>
        <dbReference type="SAM" id="Phobius"/>
    </source>
</evidence>
<keyword evidence="2" id="KW-0732">Signal</keyword>
<evidence type="ECO:0000313" key="3">
    <source>
        <dbReference type="EMBL" id="RXJ69496.1"/>
    </source>
</evidence>
<sequence length="947" mass="106555">MKKLINQNRLILLLILAFAKANAYDATQDVNANYESTYSSELTDRKVYDSTINNTDIIEAGSDKAALKTWENNRAGIIQEKETYFIDMEFTSCMYVSDIICPPLKPALAAEGYRTRINSLDLKNGKISCSVLRPLRDWSVPLTFRSEQEIFKKTFLNKACLQKFSPKSFKNKDWQISTQKLIKENDSLLFEIHQQEAKYTVDYKQNGDDEFLDLADTVDGLVSFNANIFDFEKTLLTRDLKTRSGFTTLPNETIITKFQDTFNNFLTIFGIGEYDDSAFQDSIENQATIRDTSSAMVNSSFYMLLEFWLKANEAIVIIAQGLALLFVGYNVIFTWVSPALTNKMQQKDSGENSGHRGIFGFIMILMFWAGDVQKISISYDTVLEDSLKTELTVQQTNIQSLIQLLYSETNYWADTLAKIGIKAYLNTLNASTGLFDKSQIIAMSNEKVILSNELITLASIDKEMCFSNFEVKLIKDKLSDYRTMTLSKGEDNSKTILSYAGIGASGVGSLKANPFPKSEREAEAMMYYDKDGQKYNNSSAYNAAWSKYDDGVVKQTSANKFRMADYSPLSLSGCYYNRKKMIDNKSRIADIDAQFAKLSDPAMKNAKAQYLKVVNEIQWSLFAKQGYLAVAYLPATALLIDNIGIAGDLNESQDAVKNSLSIDDDGVINKLATDELKSLASQLPYLAIFGGMNIAKIIHKVKEPLISGTLDVFSLATAGETAGIGGILGQGAKYLRKAKNLVTFKDSEVDIFDLKLAAWLIENMMKTMITVTLIVGSILIFTLLFIEKLFAFVSSMFLLIYVFSKNQEERVSTAIAKIFAVAFKTVLIVVCIVMSLFALSLVNNLETVFIESFFKSMDMIENASWRYKLQSYDLSNLFALMTLFLQKYLFYGLSKMAFMALKLVLVLNMIWKMPGYMYELIYEKVHSVSDGVADTLQGATENRTIKF</sequence>
<organism evidence="3 4">
    <name type="scientific">Halarcobacter ebronensis</name>
    <dbReference type="NCBI Taxonomy" id="1462615"/>
    <lineage>
        <taxon>Bacteria</taxon>
        <taxon>Pseudomonadati</taxon>
        <taxon>Campylobacterota</taxon>
        <taxon>Epsilonproteobacteria</taxon>
        <taxon>Campylobacterales</taxon>
        <taxon>Arcobacteraceae</taxon>
        <taxon>Halarcobacter</taxon>
    </lineage>
</organism>
<dbReference type="AlphaFoldDB" id="A0A4Q0YFV2"/>
<protein>
    <submittedName>
        <fullName evidence="3">Uncharacterized protein</fullName>
    </submittedName>
</protein>
<dbReference type="EMBL" id="PDKJ01000002">
    <property type="protein sequence ID" value="RXJ69496.1"/>
    <property type="molecule type" value="Genomic_DNA"/>
</dbReference>
<feature type="transmembrane region" description="Helical" evidence="1">
    <location>
        <begin position="888"/>
        <end position="911"/>
    </location>
</feature>
<evidence type="ECO:0000313" key="4">
    <source>
        <dbReference type="Proteomes" id="UP000290172"/>
    </source>
</evidence>